<sequence length="188" mass="21178">MVQCTGGLISLFLGVWGFHGVYTVLPSALASCSTLPWNSRGQNRRNRSRASSLLVFCARSPLLFANIASSNSSKKSACKAYLGFREPSVEPRALIPPMIPCTPPLGQLHWPDRVTKSSEKGEKTFERHERWTLSEFTCTYKRNVFIKLPYMQVINFLKGSGAAKKSERIKTHRCCYDTRAFKTMHVPC</sequence>
<comment type="caution">
    <text evidence="1">The sequence shown here is derived from an EMBL/GenBank/DDBJ whole genome shotgun (WGS) entry which is preliminary data.</text>
</comment>
<dbReference type="EMBL" id="CM044704">
    <property type="protein sequence ID" value="KAI5668861.1"/>
    <property type="molecule type" value="Genomic_DNA"/>
</dbReference>
<keyword evidence="2" id="KW-1185">Reference proteome</keyword>
<dbReference type="Proteomes" id="UP001060085">
    <property type="component" value="Linkage Group LG04"/>
</dbReference>
<protein>
    <submittedName>
        <fullName evidence="1">Uncharacterized protein</fullName>
    </submittedName>
</protein>
<evidence type="ECO:0000313" key="1">
    <source>
        <dbReference type="EMBL" id="KAI5668861.1"/>
    </source>
</evidence>
<accession>A0ACC0B884</accession>
<gene>
    <name evidence="1" type="ORF">M9H77_18714</name>
</gene>
<name>A0ACC0B884_CATRO</name>
<reference evidence="2" key="1">
    <citation type="journal article" date="2023" name="Nat. Plants">
        <title>Single-cell RNA sequencing provides a high-resolution roadmap for understanding the multicellular compartmentation of specialized metabolism.</title>
        <authorList>
            <person name="Sun S."/>
            <person name="Shen X."/>
            <person name="Li Y."/>
            <person name="Li Y."/>
            <person name="Wang S."/>
            <person name="Li R."/>
            <person name="Zhang H."/>
            <person name="Shen G."/>
            <person name="Guo B."/>
            <person name="Wei J."/>
            <person name="Xu J."/>
            <person name="St-Pierre B."/>
            <person name="Chen S."/>
            <person name="Sun C."/>
        </authorList>
    </citation>
    <scope>NUCLEOTIDE SEQUENCE [LARGE SCALE GENOMIC DNA]</scope>
</reference>
<evidence type="ECO:0000313" key="2">
    <source>
        <dbReference type="Proteomes" id="UP001060085"/>
    </source>
</evidence>
<organism evidence="1 2">
    <name type="scientific">Catharanthus roseus</name>
    <name type="common">Madagascar periwinkle</name>
    <name type="synonym">Vinca rosea</name>
    <dbReference type="NCBI Taxonomy" id="4058"/>
    <lineage>
        <taxon>Eukaryota</taxon>
        <taxon>Viridiplantae</taxon>
        <taxon>Streptophyta</taxon>
        <taxon>Embryophyta</taxon>
        <taxon>Tracheophyta</taxon>
        <taxon>Spermatophyta</taxon>
        <taxon>Magnoliopsida</taxon>
        <taxon>eudicotyledons</taxon>
        <taxon>Gunneridae</taxon>
        <taxon>Pentapetalae</taxon>
        <taxon>asterids</taxon>
        <taxon>lamiids</taxon>
        <taxon>Gentianales</taxon>
        <taxon>Apocynaceae</taxon>
        <taxon>Rauvolfioideae</taxon>
        <taxon>Vinceae</taxon>
        <taxon>Catharanthinae</taxon>
        <taxon>Catharanthus</taxon>
    </lineage>
</organism>
<proteinExistence type="predicted"/>